<gene>
    <name evidence="9" type="primary">alaS</name>
    <name evidence="11" type="ORF">COW88_02690</name>
</gene>
<dbReference type="EC" id="6.1.1.7" evidence="9"/>
<keyword evidence="6 9" id="KW-0694">RNA-binding</keyword>
<evidence type="ECO:0000256" key="5">
    <source>
        <dbReference type="ARBA" id="ARBA00022840"/>
    </source>
</evidence>
<dbReference type="InterPro" id="IPR012947">
    <property type="entry name" value="tRNA_SAD"/>
</dbReference>
<dbReference type="FunFam" id="3.30.980.10:FF:000004">
    <property type="entry name" value="Alanine--tRNA ligase, cytoplasmic"/>
    <property type="match status" value="1"/>
</dbReference>
<keyword evidence="2 9" id="KW-0820">tRNA-binding</keyword>
<accession>A0A2H0CTM3</accession>
<dbReference type="SUPFAM" id="SSF55681">
    <property type="entry name" value="Class II aaRS and biotin synthetases"/>
    <property type="match status" value="1"/>
</dbReference>
<dbReference type="PANTHER" id="PTHR11777">
    <property type="entry name" value="ALANYL-TRNA SYNTHETASE"/>
    <property type="match status" value="1"/>
</dbReference>
<dbReference type="GO" id="GO:0005829">
    <property type="term" value="C:cytosol"/>
    <property type="evidence" value="ECO:0007669"/>
    <property type="project" value="TreeGrafter"/>
</dbReference>
<dbReference type="SUPFAM" id="SSF101353">
    <property type="entry name" value="Putative anticodon-binding domain of alanyl-tRNA synthetase (AlaRS)"/>
    <property type="match status" value="1"/>
</dbReference>
<dbReference type="PROSITE" id="PS50860">
    <property type="entry name" value="AA_TRNA_LIGASE_II_ALA"/>
    <property type="match status" value="1"/>
</dbReference>
<dbReference type="InterPro" id="IPR002318">
    <property type="entry name" value="Ala-tRNA-lgiase_IIc"/>
</dbReference>
<dbReference type="InterPro" id="IPR018162">
    <property type="entry name" value="Ala-tRNA-ligase_IIc_anticod-bd"/>
</dbReference>
<feature type="binding site" evidence="9">
    <location>
        <position position="560"/>
    </location>
    <ligand>
        <name>Zn(2+)</name>
        <dbReference type="ChEBI" id="CHEBI:29105"/>
    </ligand>
</feature>
<sequence length="591" mass="66707">MKSEEIRRRFLEFFKRRGHAIVPGASLVPENDPSALFTTAGMQPLVPYLLGEPHPAGTRLVNIQKCVRTQDIEEVGDKTHDTFFEMLGNWSLGDYFKSEAIEWSYEFLTSHEEGLGLDTSRLYITVFGGNDAVPDIDRETAKIWESFGVSPSRIYFMEGDTNWWSPGENGPCGPDSEMFYDVTPDGLGDLTKDEFIRADKEQKVVEVWNDVFMEYEKRGGRVIGMLKNKNVDTGAGLERLSMVMQQKDNIFETDLFIPIMQAVEALAPAGDIRAKRIIADHIRTAVFIIGDGIIPSNTDRGYILRRLIRRAVRYADALRIHEGNLADIADVVIQKYGGIYENLVSGHGHIKTTIAEEASKFRMTLAKGLREFEKMSQSGISGKEAFILFSTYGFPFEVLRELAEEKGILIDEMAFASALAKHQEVSRAGAERKFKGGLAGHSEKEMQYHTATHLLNQALREVLGDDIMQKGSNITQERLRFDFSYPEKITDEQKKEVEDIVNEQIRRALPVTYEEMTIDEARRRGAIGIFDEKYGERVKVYQIGNEELGIFSLEFCGGPHVQNTSELIGTFKIIKEEAVAAGIRRIKAVLE</sequence>
<keyword evidence="4 9" id="KW-0547">Nucleotide-binding</keyword>
<evidence type="ECO:0000256" key="8">
    <source>
        <dbReference type="ARBA" id="ARBA00023146"/>
    </source>
</evidence>
<dbReference type="GO" id="GO:0002161">
    <property type="term" value="F:aminoacyl-tRNA deacylase activity"/>
    <property type="evidence" value="ECO:0007669"/>
    <property type="project" value="TreeGrafter"/>
</dbReference>
<dbReference type="GO" id="GO:0000049">
    <property type="term" value="F:tRNA binding"/>
    <property type="evidence" value="ECO:0007669"/>
    <property type="project" value="UniProtKB-KW"/>
</dbReference>
<evidence type="ECO:0000256" key="4">
    <source>
        <dbReference type="ARBA" id="ARBA00022741"/>
    </source>
</evidence>
<dbReference type="SUPFAM" id="SSF55186">
    <property type="entry name" value="ThrRS/AlaRS common domain"/>
    <property type="match status" value="1"/>
</dbReference>
<evidence type="ECO:0000313" key="11">
    <source>
        <dbReference type="EMBL" id="PIP73273.1"/>
    </source>
</evidence>
<evidence type="ECO:0000256" key="2">
    <source>
        <dbReference type="ARBA" id="ARBA00022555"/>
    </source>
</evidence>
<keyword evidence="9" id="KW-0862">Zinc</keyword>
<keyword evidence="3 9" id="KW-0436">Ligase</keyword>
<evidence type="ECO:0000259" key="10">
    <source>
        <dbReference type="PROSITE" id="PS50860"/>
    </source>
</evidence>
<dbReference type="InterPro" id="IPR045864">
    <property type="entry name" value="aa-tRNA-synth_II/BPL/LPL"/>
</dbReference>
<dbReference type="GO" id="GO:0006419">
    <property type="term" value="P:alanyl-tRNA aminoacylation"/>
    <property type="evidence" value="ECO:0007669"/>
    <property type="project" value="UniProtKB-UniRule"/>
</dbReference>
<comment type="function">
    <text evidence="9">Catalyzes the attachment of alanine to tRNA(Ala) in a two-step reaction: alanine is first activated by ATP to form Ala-AMP and then transferred to the acceptor end of tRNA(Ala). Also edits incorrectly charged Ser-tRNA(Ala) and Gly-tRNA(Ala) via its editing domain.</text>
</comment>
<dbReference type="InterPro" id="IPR018163">
    <property type="entry name" value="Thr/Ala-tRNA-synth_IIc_edit"/>
</dbReference>
<dbReference type="AlphaFoldDB" id="A0A2H0CTM3"/>
<proteinExistence type="inferred from homology"/>
<dbReference type="NCBIfam" id="NF002436">
    <property type="entry name" value="PRK01584.1"/>
    <property type="match status" value="1"/>
</dbReference>
<comment type="domain">
    <text evidence="9">Consists of three domains; the N-terminal catalytic domain, the editing domain and the C-terminal C-Ala domain. The editing domain removes incorrectly charged amino acids, while the C-Ala domain, along with tRNA(Ala), serves as a bridge to cooperatively bring together the editing and aminoacylation centers thus stimulating deacylation of misacylated tRNAs.</text>
</comment>
<protein>
    <recommendedName>
        <fullName evidence="9">Alanine--tRNA ligase</fullName>
        <ecNumber evidence="9">6.1.1.7</ecNumber>
    </recommendedName>
    <alternativeName>
        <fullName evidence="9">Alanyl-tRNA synthetase</fullName>
        <shortName evidence="9">AlaRS</shortName>
    </alternativeName>
</protein>
<dbReference type="InterPro" id="IPR018164">
    <property type="entry name" value="Ala-tRNA-synth_IIc_N"/>
</dbReference>
<dbReference type="PANTHER" id="PTHR11777:SF9">
    <property type="entry name" value="ALANINE--TRNA LIGASE, CYTOPLASMIC"/>
    <property type="match status" value="1"/>
</dbReference>
<dbReference type="EMBL" id="PCTL01000026">
    <property type="protein sequence ID" value="PIP73273.1"/>
    <property type="molecule type" value="Genomic_DNA"/>
</dbReference>
<keyword evidence="8 9" id="KW-0030">Aminoacyl-tRNA synthetase</keyword>
<dbReference type="PRINTS" id="PR00980">
    <property type="entry name" value="TRNASYNTHALA"/>
</dbReference>
<dbReference type="CDD" id="cd00673">
    <property type="entry name" value="AlaRS_core"/>
    <property type="match status" value="1"/>
</dbReference>
<comment type="caution">
    <text evidence="11">The sequence shown here is derived from an EMBL/GenBank/DDBJ whole genome shotgun (WGS) entry which is preliminary data.</text>
</comment>
<evidence type="ECO:0000313" key="12">
    <source>
        <dbReference type="Proteomes" id="UP000230638"/>
    </source>
</evidence>
<comment type="cofactor">
    <cofactor evidence="9">
        <name>Zn(2+)</name>
        <dbReference type="ChEBI" id="CHEBI:29105"/>
    </cofactor>
    <text evidence="9">Binds 1 zinc ion per subunit.</text>
</comment>
<feature type="binding site" evidence="9">
    <location>
        <position position="449"/>
    </location>
    <ligand>
        <name>Zn(2+)</name>
        <dbReference type="ChEBI" id="CHEBI:29105"/>
    </ligand>
</feature>
<dbReference type="Proteomes" id="UP000230638">
    <property type="component" value="Unassembled WGS sequence"/>
</dbReference>
<keyword evidence="5 9" id="KW-0067">ATP-binding</keyword>
<evidence type="ECO:0000256" key="7">
    <source>
        <dbReference type="ARBA" id="ARBA00022917"/>
    </source>
</evidence>
<dbReference type="InterPro" id="IPR023033">
    <property type="entry name" value="Ala_tRNA_ligase_euk/bac"/>
</dbReference>
<feature type="domain" description="Alanyl-transfer RNA synthetases family profile" evidence="10">
    <location>
        <begin position="1"/>
        <end position="591"/>
    </location>
</feature>
<evidence type="ECO:0000256" key="1">
    <source>
        <dbReference type="ARBA" id="ARBA00008226"/>
    </source>
</evidence>
<dbReference type="InterPro" id="IPR050058">
    <property type="entry name" value="Ala-tRNA_ligase"/>
</dbReference>
<feature type="binding site" evidence="9">
    <location>
        <position position="453"/>
    </location>
    <ligand>
        <name>Zn(2+)</name>
        <dbReference type="ChEBI" id="CHEBI:29105"/>
    </ligand>
</feature>
<evidence type="ECO:0000256" key="3">
    <source>
        <dbReference type="ARBA" id="ARBA00022598"/>
    </source>
</evidence>
<dbReference type="InterPro" id="IPR018165">
    <property type="entry name" value="Ala-tRNA-synth_IIc_core"/>
</dbReference>
<dbReference type="HAMAP" id="MF_00036_B">
    <property type="entry name" value="Ala_tRNA_synth_B"/>
    <property type="match status" value="1"/>
</dbReference>
<keyword evidence="9" id="KW-0479">Metal-binding</keyword>
<evidence type="ECO:0000256" key="9">
    <source>
        <dbReference type="HAMAP-Rule" id="MF_00036"/>
    </source>
</evidence>
<evidence type="ECO:0000256" key="6">
    <source>
        <dbReference type="ARBA" id="ARBA00022884"/>
    </source>
</evidence>
<dbReference type="SMART" id="SM00863">
    <property type="entry name" value="tRNA_SAD"/>
    <property type="match status" value="1"/>
</dbReference>
<dbReference type="Gene3D" id="3.30.980.10">
    <property type="entry name" value="Threonyl-trna Synthetase, Chain A, domain 2"/>
    <property type="match status" value="1"/>
</dbReference>
<dbReference type="Gene3D" id="3.30.930.10">
    <property type="entry name" value="Bira Bifunctional Protein, Domain 2"/>
    <property type="match status" value="1"/>
</dbReference>
<keyword evidence="7 9" id="KW-0648">Protein biosynthesis</keyword>
<dbReference type="GO" id="GO:0004813">
    <property type="term" value="F:alanine-tRNA ligase activity"/>
    <property type="evidence" value="ECO:0007669"/>
    <property type="project" value="UniProtKB-UniRule"/>
</dbReference>
<organism evidence="11 12">
    <name type="scientific">Candidatus Lloydbacteria bacterium CG22_combo_CG10-13_8_21_14_all_47_15</name>
    <dbReference type="NCBI Taxonomy" id="1974635"/>
    <lineage>
        <taxon>Bacteria</taxon>
        <taxon>Candidatus Lloydiibacteriota</taxon>
    </lineage>
</organism>
<dbReference type="Gene3D" id="3.30.54.20">
    <property type="match status" value="1"/>
</dbReference>
<reference evidence="11 12" key="1">
    <citation type="submission" date="2017-09" db="EMBL/GenBank/DDBJ databases">
        <title>Depth-based differentiation of microbial function through sediment-hosted aquifers and enrichment of novel symbionts in the deep terrestrial subsurface.</title>
        <authorList>
            <person name="Probst A.J."/>
            <person name="Ladd B."/>
            <person name="Jarett J.K."/>
            <person name="Geller-Mcgrath D.E."/>
            <person name="Sieber C.M."/>
            <person name="Emerson J.B."/>
            <person name="Anantharaman K."/>
            <person name="Thomas B.C."/>
            <person name="Malmstrom R."/>
            <person name="Stieglmeier M."/>
            <person name="Klingl A."/>
            <person name="Woyke T."/>
            <person name="Ryan C.M."/>
            <person name="Banfield J.F."/>
        </authorList>
    </citation>
    <scope>NUCLEOTIDE SEQUENCE [LARGE SCALE GENOMIC DNA]</scope>
    <source>
        <strain evidence="11">CG22_combo_CG10-13_8_21_14_all_47_15</strain>
    </source>
</reference>
<keyword evidence="9" id="KW-0963">Cytoplasm</keyword>
<feature type="binding site" evidence="9">
    <location>
        <position position="556"/>
    </location>
    <ligand>
        <name>Zn(2+)</name>
        <dbReference type="ChEBI" id="CHEBI:29105"/>
    </ligand>
</feature>
<dbReference type="GO" id="GO:0005524">
    <property type="term" value="F:ATP binding"/>
    <property type="evidence" value="ECO:0007669"/>
    <property type="project" value="UniProtKB-UniRule"/>
</dbReference>
<dbReference type="Pfam" id="PF07973">
    <property type="entry name" value="tRNA_SAD"/>
    <property type="match status" value="1"/>
</dbReference>
<comment type="subcellular location">
    <subcellularLocation>
        <location evidence="9">Cytoplasm</location>
    </subcellularLocation>
</comment>
<comment type="catalytic activity">
    <reaction evidence="9">
        <text>tRNA(Ala) + L-alanine + ATP = L-alanyl-tRNA(Ala) + AMP + diphosphate</text>
        <dbReference type="Rhea" id="RHEA:12540"/>
        <dbReference type="Rhea" id="RHEA-COMP:9657"/>
        <dbReference type="Rhea" id="RHEA-COMP:9923"/>
        <dbReference type="ChEBI" id="CHEBI:30616"/>
        <dbReference type="ChEBI" id="CHEBI:33019"/>
        <dbReference type="ChEBI" id="CHEBI:57972"/>
        <dbReference type="ChEBI" id="CHEBI:78442"/>
        <dbReference type="ChEBI" id="CHEBI:78497"/>
        <dbReference type="ChEBI" id="CHEBI:456215"/>
        <dbReference type="EC" id="6.1.1.7"/>
    </reaction>
</comment>
<comment type="similarity">
    <text evidence="1 9">Belongs to the class-II aminoacyl-tRNA synthetase family.</text>
</comment>
<dbReference type="Pfam" id="PF01411">
    <property type="entry name" value="tRNA-synt_2c"/>
    <property type="match status" value="1"/>
</dbReference>
<name>A0A2H0CTM3_9BACT</name>
<dbReference type="GO" id="GO:0008270">
    <property type="term" value="F:zinc ion binding"/>
    <property type="evidence" value="ECO:0007669"/>
    <property type="project" value="UniProtKB-UniRule"/>
</dbReference>